<protein>
    <recommendedName>
        <fullName evidence="5">Binding protein</fullName>
    </recommendedName>
</protein>
<keyword evidence="2" id="KW-0812">Transmembrane</keyword>
<feature type="compositionally biased region" description="Basic and acidic residues" evidence="1">
    <location>
        <begin position="66"/>
        <end position="85"/>
    </location>
</feature>
<dbReference type="PANTHER" id="PTHR35482:SF1">
    <property type="entry name" value="CYTOCHROME C OXIDASE SUBUNIT"/>
    <property type="match status" value="1"/>
</dbReference>
<keyword evidence="4" id="KW-1185">Reference proteome</keyword>
<dbReference type="EMBL" id="SDMP01000003">
    <property type="protein sequence ID" value="RYR69772.1"/>
    <property type="molecule type" value="Genomic_DNA"/>
</dbReference>
<organism evidence="3 4">
    <name type="scientific">Arachis hypogaea</name>
    <name type="common">Peanut</name>
    <dbReference type="NCBI Taxonomy" id="3818"/>
    <lineage>
        <taxon>Eukaryota</taxon>
        <taxon>Viridiplantae</taxon>
        <taxon>Streptophyta</taxon>
        <taxon>Embryophyta</taxon>
        <taxon>Tracheophyta</taxon>
        <taxon>Spermatophyta</taxon>
        <taxon>Magnoliopsida</taxon>
        <taxon>eudicotyledons</taxon>
        <taxon>Gunneridae</taxon>
        <taxon>Pentapetalae</taxon>
        <taxon>rosids</taxon>
        <taxon>fabids</taxon>
        <taxon>Fabales</taxon>
        <taxon>Fabaceae</taxon>
        <taxon>Papilionoideae</taxon>
        <taxon>50 kb inversion clade</taxon>
        <taxon>dalbergioids sensu lato</taxon>
        <taxon>Dalbergieae</taxon>
        <taxon>Pterocarpus clade</taxon>
        <taxon>Arachis</taxon>
    </lineage>
</organism>
<reference evidence="3 4" key="1">
    <citation type="submission" date="2019-01" db="EMBL/GenBank/DDBJ databases">
        <title>Sequencing of cultivated peanut Arachis hypogaea provides insights into genome evolution and oil improvement.</title>
        <authorList>
            <person name="Chen X."/>
        </authorList>
    </citation>
    <scope>NUCLEOTIDE SEQUENCE [LARGE SCALE GENOMIC DNA]</scope>
    <source>
        <strain evidence="4">cv. Fuhuasheng</strain>
        <tissue evidence="3">Leaves</tissue>
    </source>
</reference>
<evidence type="ECO:0008006" key="5">
    <source>
        <dbReference type="Google" id="ProtNLM"/>
    </source>
</evidence>
<keyword evidence="2" id="KW-1133">Transmembrane helix</keyword>
<accession>A0A445E2X7</accession>
<gene>
    <name evidence="3" type="ORF">Ahy_A03g016322</name>
</gene>
<dbReference type="PANTHER" id="PTHR35482">
    <property type="entry name" value="CYTOCHROME C OXIDASE SUBUNIT"/>
    <property type="match status" value="1"/>
</dbReference>
<keyword evidence="2" id="KW-0472">Membrane</keyword>
<proteinExistence type="predicted"/>
<dbReference type="Gene3D" id="1.25.40.10">
    <property type="entry name" value="Tetratricopeptide repeat domain"/>
    <property type="match status" value="1"/>
</dbReference>
<evidence type="ECO:0000313" key="4">
    <source>
        <dbReference type="Proteomes" id="UP000289738"/>
    </source>
</evidence>
<comment type="caution">
    <text evidence="3">The sequence shown here is derived from an EMBL/GenBank/DDBJ whole genome shotgun (WGS) entry which is preliminary data.</text>
</comment>
<dbReference type="InterPro" id="IPR011990">
    <property type="entry name" value="TPR-like_helical_dom_sf"/>
</dbReference>
<sequence>MASWFSSLRIFPSQANTRVPSTTSFRAPKLCSCALGPQNAEPSEPEPEPETAPVDPVKLAFSKAKAYKESSNKSKKEDSVVEKKELPDSVKIAMEKVKNYKQNKSQIGTTQGLQGVSEKVSGNNVVVDNGGGKKEELSVSRIDFVGLDFADKKSTRGLPAGLVPISDSFSDSDFSEVELIVGDTSKFDAETDSKRDQANQDGSELYKPKVSTWGVFPRPNDISKTFGGGRTIRPGEVLETEEERAAKDARTKQLLAAYKKKTGLVIDPKLKSECEEVSIYSGTTNITAFLSNKVMALKEGDLLMNSGKLKEALPYYDKVMDNLPFQSELHGLAALQWSICQDSLSRSDEARLMYEKLQSHPNAKVNKRARQFMYSFQAMEMMKVNTGSPFYLKNTGYQNYFDAFVEDKQRYTQDGVAQENAMTQAFLYIIFLVSPIFVVLLIALQKRI</sequence>
<name>A0A445E2X7_ARAHY</name>
<dbReference type="Proteomes" id="UP000289738">
    <property type="component" value="Chromosome A03"/>
</dbReference>
<dbReference type="AlphaFoldDB" id="A0A445E2X7"/>
<evidence type="ECO:0000256" key="1">
    <source>
        <dbReference type="SAM" id="MobiDB-lite"/>
    </source>
</evidence>
<evidence type="ECO:0000256" key="2">
    <source>
        <dbReference type="SAM" id="Phobius"/>
    </source>
</evidence>
<feature type="region of interest" description="Disordered" evidence="1">
    <location>
        <begin position="33"/>
        <end position="85"/>
    </location>
</feature>
<evidence type="ECO:0000313" key="3">
    <source>
        <dbReference type="EMBL" id="RYR69772.1"/>
    </source>
</evidence>
<feature type="transmembrane region" description="Helical" evidence="2">
    <location>
        <begin position="425"/>
        <end position="444"/>
    </location>
</feature>